<proteinExistence type="predicted"/>
<reference evidence="2 3" key="1">
    <citation type="submission" date="2023-03" db="EMBL/GenBank/DDBJ databases">
        <title>High-quality genome of Scylla paramamosain provides insights in environmental adaptation.</title>
        <authorList>
            <person name="Zhang L."/>
        </authorList>
    </citation>
    <scope>NUCLEOTIDE SEQUENCE [LARGE SCALE GENOMIC DNA]</scope>
    <source>
        <strain evidence="2">LZ_2023a</strain>
        <tissue evidence="2">Muscle</tissue>
    </source>
</reference>
<feature type="compositionally biased region" description="Basic and acidic residues" evidence="1">
    <location>
        <begin position="13"/>
        <end position="30"/>
    </location>
</feature>
<dbReference type="AlphaFoldDB" id="A0AAW0TEY6"/>
<gene>
    <name evidence="2" type="ORF">O3P69_010757</name>
</gene>
<feature type="compositionally biased region" description="Low complexity" evidence="1">
    <location>
        <begin position="39"/>
        <end position="48"/>
    </location>
</feature>
<name>A0AAW0TEY6_SCYPA</name>
<protein>
    <submittedName>
        <fullName evidence="2">Uncharacterized protein</fullName>
    </submittedName>
</protein>
<sequence length="128" mass="14188">MQAAAVLGQNQDVRSRVRGEPCSDADDKNDNASGEETSDSGGSVVSSHGGHDLELLVRRAYSEASEDMVTILLRDQFVDAIDHQQMRIYVQQAHPKDLQEALARDLELESFLRTTRERPNGNHAALTR</sequence>
<accession>A0AAW0TEY6</accession>
<dbReference type="Proteomes" id="UP001487740">
    <property type="component" value="Unassembled WGS sequence"/>
</dbReference>
<feature type="region of interest" description="Disordered" evidence="1">
    <location>
        <begin position="1"/>
        <end position="49"/>
    </location>
</feature>
<organism evidence="2 3">
    <name type="scientific">Scylla paramamosain</name>
    <name type="common">Mud crab</name>
    <dbReference type="NCBI Taxonomy" id="85552"/>
    <lineage>
        <taxon>Eukaryota</taxon>
        <taxon>Metazoa</taxon>
        <taxon>Ecdysozoa</taxon>
        <taxon>Arthropoda</taxon>
        <taxon>Crustacea</taxon>
        <taxon>Multicrustacea</taxon>
        <taxon>Malacostraca</taxon>
        <taxon>Eumalacostraca</taxon>
        <taxon>Eucarida</taxon>
        <taxon>Decapoda</taxon>
        <taxon>Pleocyemata</taxon>
        <taxon>Brachyura</taxon>
        <taxon>Eubrachyura</taxon>
        <taxon>Portunoidea</taxon>
        <taxon>Portunidae</taxon>
        <taxon>Portuninae</taxon>
        <taxon>Scylla</taxon>
    </lineage>
</organism>
<dbReference type="EMBL" id="JARAKH010000031">
    <property type="protein sequence ID" value="KAK8386278.1"/>
    <property type="molecule type" value="Genomic_DNA"/>
</dbReference>
<keyword evidence="3" id="KW-1185">Reference proteome</keyword>
<evidence type="ECO:0000313" key="2">
    <source>
        <dbReference type="EMBL" id="KAK8386278.1"/>
    </source>
</evidence>
<evidence type="ECO:0000256" key="1">
    <source>
        <dbReference type="SAM" id="MobiDB-lite"/>
    </source>
</evidence>
<comment type="caution">
    <text evidence="2">The sequence shown here is derived from an EMBL/GenBank/DDBJ whole genome shotgun (WGS) entry which is preliminary data.</text>
</comment>
<evidence type="ECO:0000313" key="3">
    <source>
        <dbReference type="Proteomes" id="UP001487740"/>
    </source>
</evidence>